<organism evidence="2 3">
    <name type="scientific">Diplocarpon coronariae</name>
    <dbReference type="NCBI Taxonomy" id="2795749"/>
    <lineage>
        <taxon>Eukaryota</taxon>
        <taxon>Fungi</taxon>
        <taxon>Dikarya</taxon>
        <taxon>Ascomycota</taxon>
        <taxon>Pezizomycotina</taxon>
        <taxon>Leotiomycetes</taxon>
        <taxon>Helotiales</taxon>
        <taxon>Drepanopezizaceae</taxon>
        <taxon>Diplocarpon</taxon>
    </lineage>
</organism>
<protein>
    <submittedName>
        <fullName evidence="2">Uncharacterized protein</fullName>
    </submittedName>
</protein>
<evidence type="ECO:0000256" key="1">
    <source>
        <dbReference type="SAM" id="MobiDB-lite"/>
    </source>
</evidence>
<accession>A0A218YXK4</accession>
<dbReference type="InParanoid" id="A0A218YXK4"/>
<dbReference type="EMBL" id="MZNU01000318">
    <property type="protein sequence ID" value="OWP00551.1"/>
    <property type="molecule type" value="Genomic_DNA"/>
</dbReference>
<feature type="region of interest" description="Disordered" evidence="1">
    <location>
        <begin position="135"/>
        <end position="158"/>
    </location>
</feature>
<dbReference type="AlphaFoldDB" id="A0A218YXK4"/>
<proteinExistence type="predicted"/>
<evidence type="ECO:0000313" key="2">
    <source>
        <dbReference type="EMBL" id="OWP00551.1"/>
    </source>
</evidence>
<comment type="caution">
    <text evidence="2">The sequence shown here is derived from an EMBL/GenBank/DDBJ whole genome shotgun (WGS) entry which is preliminary data.</text>
</comment>
<reference evidence="2 3" key="1">
    <citation type="submission" date="2017-04" db="EMBL/GenBank/DDBJ databases">
        <title>Draft genome sequence of Marssonina coronaria NL1: causal agent of apple blotch.</title>
        <authorList>
            <person name="Cheng Q."/>
        </authorList>
    </citation>
    <scope>NUCLEOTIDE SEQUENCE [LARGE SCALE GENOMIC DNA]</scope>
    <source>
        <strain evidence="2 3">NL1</strain>
    </source>
</reference>
<sequence length="158" mass="17935">MAQPRDIGALAELVSRLLAKRNPMRAHRPRHGYSGDVQTSERDLFQRPPNNRERHPVNTARGAVARLLRRLRFPGRPTIRSRPSFAAISGAAASKYHARKRREISVEPMSNHRAGRKPSRAWVLDRVIVRGCSRDSQRHLKRPFQSCPEPRADAALSP</sequence>
<keyword evidence="3" id="KW-1185">Reference proteome</keyword>
<name>A0A218YXK4_9HELO</name>
<evidence type="ECO:0000313" key="3">
    <source>
        <dbReference type="Proteomes" id="UP000242519"/>
    </source>
</evidence>
<gene>
    <name evidence="2" type="ORF">B2J93_4300</name>
</gene>
<dbReference type="Proteomes" id="UP000242519">
    <property type="component" value="Unassembled WGS sequence"/>
</dbReference>